<dbReference type="Gene3D" id="3.30.530.20">
    <property type="match status" value="1"/>
</dbReference>
<dbReference type="PATRIC" id="fig|1346791.3.peg.1893"/>
<evidence type="ECO:0000313" key="1">
    <source>
        <dbReference type="EMBL" id="EQB32354.1"/>
    </source>
</evidence>
<accession>T0K6R6</accession>
<dbReference type="EMBL" id="AUWY01000072">
    <property type="protein sequence ID" value="EQB32354.1"/>
    <property type="molecule type" value="Genomic_DNA"/>
</dbReference>
<proteinExistence type="predicted"/>
<protein>
    <recommendedName>
        <fullName evidence="3">Vanillate O-demethylase oxygenase-like C-terminal catalytic domain-containing protein</fullName>
    </recommendedName>
</protein>
<sequence>MHFWTLVEFVLEPTDFGTRLTVAESGFDKVPEPRRTNVMRDNDGGWAQQVNNIRAHVEG</sequence>
<reference evidence="1 2" key="1">
    <citation type="journal article" date="2013" name="Genome Announc.">
        <title>Draft Genome Sequence of Sphingobium ummariense Strain RL-3, a Hexachlorocyclohexane-Degrading Bacterium.</title>
        <authorList>
            <person name="Kohli P."/>
            <person name="Dua A."/>
            <person name="Sangwan N."/>
            <person name="Oldach P."/>
            <person name="Khurana J.P."/>
            <person name="Lal R."/>
        </authorList>
    </citation>
    <scope>NUCLEOTIDE SEQUENCE [LARGE SCALE GENOMIC DNA]</scope>
    <source>
        <strain evidence="1 2">RL-3</strain>
    </source>
</reference>
<dbReference type="Proteomes" id="UP000015523">
    <property type="component" value="Unassembled WGS sequence"/>
</dbReference>
<evidence type="ECO:0008006" key="3">
    <source>
        <dbReference type="Google" id="ProtNLM"/>
    </source>
</evidence>
<dbReference type="eggNOG" id="COG3832">
    <property type="taxonomic scope" value="Bacteria"/>
</dbReference>
<comment type="caution">
    <text evidence="1">The sequence shown here is derived from an EMBL/GenBank/DDBJ whole genome shotgun (WGS) entry which is preliminary data.</text>
</comment>
<gene>
    <name evidence="1" type="ORF">M529_09850</name>
</gene>
<evidence type="ECO:0000313" key="2">
    <source>
        <dbReference type="Proteomes" id="UP000015523"/>
    </source>
</evidence>
<keyword evidence="2" id="KW-1185">Reference proteome</keyword>
<name>T0K6R6_9SPHN</name>
<dbReference type="SUPFAM" id="SSF55961">
    <property type="entry name" value="Bet v1-like"/>
    <property type="match status" value="1"/>
</dbReference>
<dbReference type="STRING" id="1346791.M529_09850"/>
<dbReference type="AlphaFoldDB" id="T0K6R6"/>
<dbReference type="RefSeq" id="WP_021317794.1">
    <property type="nucleotide sequence ID" value="NZ_AUWY01000072.1"/>
</dbReference>
<organism evidence="1 2">
    <name type="scientific">Sphingobium ummariense RL-3</name>
    <dbReference type="NCBI Taxonomy" id="1346791"/>
    <lineage>
        <taxon>Bacteria</taxon>
        <taxon>Pseudomonadati</taxon>
        <taxon>Pseudomonadota</taxon>
        <taxon>Alphaproteobacteria</taxon>
        <taxon>Sphingomonadales</taxon>
        <taxon>Sphingomonadaceae</taxon>
        <taxon>Sphingobium</taxon>
    </lineage>
</organism>
<dbReference type="InterPro" id="IPR023393">
    <property type="entry name" value="START-like_dom_sf"/>
</dbReference>